<reference evidence="8 9" key="1">
    <citation type="submission" date="2018-10" db="EMBL/GenBank/DDBJ databases">
        <title>Phylogenomics of Brevibacillus.</title>
        <authorList>
            <person name="Dunlap C."/>
        </authorList>
    </citation>
    <scope>NUCLEOTIDE SEQUENCE [LARGE SCALE GENOMIC DNA]</scope>
    <source>
        <strain evidence="8 9">JCM 15716</strain>
    </source>
</reference>
<evidence type="ECO:0000256" key="1">
    <source>
        <dbReference type="ARBA" id="ARBA00004651"/>
    </source>
</evidence>
<feature type="transmembrane region" description="Helical" evidence="6">
    <location>
        <begin position="255"/>
        <end position="275"/>
    </location>
</feature>
<feature type="transmembrane region" description="Helical" evidence="6">
    <location>
        <begin position="88"/>
        <end position="106"/>
    </location>
</feature>
<feature type="transmembrane region" description="Helical" evidence="6">
    <location>
        <begin position="319"/>
        <end position="336"/>
    </location>
</feature>
<proteinExistence type="predicted"/>
<gene>
    <name evidence="8" type="ORF">EDM56_10880</name>
</gene>
<dbReference type="EMBL" id="RHHQ01000008">
    <property type="protein sequence ID" value="RNB89675.1"/>
    <property type="molecule type" value="Genomic_DNA"/>
</dbReference>
<dbReference type="OrthoDB" id="9787026at2"/>
<dbReference type="AlphaFoldDB" id="A0A3M8DQG5"/>
<organism evidence="8 9">
    <name type="scientific">Brevibacillus fluminis</name>
    <dbReference type="NCBI Taxonomy" id="511487"/>
    <lineage>
        <taxon>Bacteria</taxon>
        <taxon>Bacillati</taxon>
        <taxon>Bacillota</taxon>
        <taxon>Bacilli</taxon>
        <taxon>Bacillales</taxon>
        <taxon>Paenibacillaceae</taxon>
        <taxon>Brevibacillus</taxon>
    </lineage>
</organism>
<feature type="transmembrane region" description="Helical" evidence="6">
    <location>
        <begin position="377"/>
        <end position="400"/>
    </location>
</feature>
<evidence type="ECO:0000256" key="3">
    <source>
        <dbReference type="ARBA" id="ARBA00022692"/>
    </source>
</evidence>
<feature type="transmembrane region" description="Helical" evidence="6">
    <location>
        <begin position="342"/>
        <end position="365"/>
    </location>
</feature>
<dbReference type="GO" id="GO:0005886">
    <property type="term" value="C:plasma membrane"/>
    <property type="evidence" value="ECO:0007669"/>
    <property type="project" value="UniProtKB-SubCell"/>
</dbReference>
<feature type="transmembrane region" description="Helical" evidence="6">
    <location>
        <begin position="21"/>
        <end position="41"/>
    </location>
</feature>
<evidence type="ECO:0000256" key="2">
    <source>
        <dbReference type="ARBA" id="ARBA00022448"/>
    </source>
</evidence>
<feature type="domain" description="Major facilitator superfamily (MFS) profile" evidence="7">
    <location>
        <begin position="22"/>
        <end position="432"/>
    </location>
</feature>
<dbReference type="GO" id="GO:0046943">
    <property type="term" value="F:carboxylic acid transmembrane transporter activity"/>
    <property type="evidence" value="ECO:0007669"/>
    <property type="project" value="TreeGrafter"/>
</dbReference>
<keyword evidence="9" id="KW-1185">Reference proteome</keyword>
<keyword evidence="5 6" id="KW-0472">Membrane</keyword>
<keyword evidence="2" id="KW-0813">Transport</keyword>
<dbReference type="RefSeq" id="WP_122917930.1">
    <property type="nucleotide sequence ID" value="NZ_RHHQ01000008.1"/>
</dbReference>
<dbReference type="InterPro" id="IPR011701">
    <property type="entry name" value="MFS"/>
</dbReference>
<feature type="transmembrane region" description="Helical" evidence="6">
    <location>
        <begin position="112"/>
        <end position="133"/>
    </location>
</feature>
<dbReference type="PANTHER" id="PTHR23508:SF10">
    <property type="entry name" value="CARBOXYLIC ACID TRANSPORTER PROTEIN HOMOLOG"/>
    <property type="match status" value="1"/>
</dbReference>
<dbReference type="InterPro" id="IPR036259">
    <property type="entry name" value="MFS_trans_sf"/>
</dbReference>
<comment type="subcellular location">
    <subcellularLocation>
        <location evidence="1">Cell membrane</location>
        <topology evidence="1">Multi-pass membrane protein</topology>
    </subcellularLocation>
</comment>
<evidence type="ECO:0000313" key="9">
    <source>
        <dbReference type="Proteomes" id="UP000271031"/>
    </source>
</evidence>
<dbReference type="Proteomes" id="UP000271031">
    <property type="component" value="Unassembled WGS sequence"/>
</dbReference>
<keyword evidence="3 6" id="KW-0812">Transmembrane</keyword>
<evidence type="ECO:0000256" key="5">
    <source>
        <dbReference type="ARBA" id="ARBA00023136"/>
    </source>
</evidence>
<dbReference type="SUPFAM" id="SSF103473">
    <property type="entry name" value="MFS general substrate transporter"/>
    <property type="match status" value="1"/>
</dbReference>
<feature type="transmembrane region" description="Helical" evidence="6">
    <location>
        <begin position="61"/>
        <end position="81"/>
    </location>
</feature>
<feature type="transmembrane region" description="Helical" evidence="6">
    <location>
        <begin position="177"/>
        <end position="195"/>
    </location>
</feature>
<dbReference type="Pfam" id="PF07690">
    <property type="entry name" value="MFS_1"/>
    <property type="match status" value="1"/>
</dbReference>
<evidence type="ECO:0000313" key="8">
    <source>
        <dbReference type="EMBL" id="RNB89675.1"/>
    </source>
</evidence>
<evidence type="ECO:0000256" key="6">
    <source>
        <dbReference type="SAM" id="Phobius"/>
    </source>
</evidence>
<feature type="transmembrane region" description="Helical" evidence="6">
    <location>
        <begin position="145"/>
        <end position="165"/>
    </location>
</feature>
<comment type="caution">
    <text evidence="8">The sequence shown here is derived from an EMBL/GenBank/DDBJ whole genome shotgun (WGS) entry which is preliminary data.</text>
</comment>
<dbReference type="PROSITE" id="PS50850">
    <property type="entry name" value="MFS"/>
    <property type="match status" value="1"/>
</dbReference>
<protein>
    <submittedName>
        <fullName evidence="8">MFS transporter</fullName>
    </submittedName>
</protein>
<accession>A0A3M8DQG5</accession>
<evidence type="ECO:0000256" key="4">
    <source>
        <dbReference type="ARBA" id="ARBA00022989"/>
    </source>
</evidence>
<dbReference type="CDD" id="cd17365">
    <property type="entry name" value="MFS_PcaK_like"/>
    <property type="match status" value="1"/>
</dbReference>
<dbReference type="Gene3D" id="1.20.1250.20">
    <property type="entry name" value="MFS general substrate transporter like domains"/>
    <property type="match status" value="1"/>
</dbReference>
<feature type="transmembrane region" description="Helical" evidence="6">
    <location>
        <begin position="406"/>
        <end position="427"/>
    </location>
</feature>
<feature type="transmembrane region" description="Helical" evidence="6">
    <location>
        <begin position="287"/>
        <end position="307"/>
    </location>
</feature>
<sequence>MEQIRANQLIDQAKFNRFHMMLIFWCFLIIVFDGYDVVLYGLSVPFLMKEWSLTPIEVGAIGSYTAIGTAIGAILFGFAADKIGRKKVIIFSVLQFSLFTALAGFANGPVMFTVFRIIAGLGLGGVMPNVIALTADYTPKAIRNALVSIVFCGYSIGSVAAAMIGKSLLPAMGWKPIFWIAGIPLLFVPILVSFLPESISSLLAKGKEDELRAVLRRANPANPLPNSLTFEKLGSKHAGSPIVKLFEKKRTVSTLMFWICFFCAFVLIYAMSTWLPKLMLSAGYDLGSSMMFVVFLNLGAIVGTIVLGTLTNRFGFKKVLVPLYASGGIAFLLLGFKLDIAVIYTLTAVIGAASIGAQNIANAFVAEYYPAQIRSTGLGMSFGFGRIGGVVAPTLVGVLLTMNLSFQMNFLFIGIAGLIAAIAAMFVQEAYADREELLQAAG</sequence>
<keyword evidence="4 6" id="KW-1133">Transmembrane helix</keyword>
<dbReference type="PANTHER" id="PTHR23508">
    <property type="entry name" value="CARBOXYLIC ACID TRANSPORTER PROTEIN HOMOLOG"/>
    <property type="match status" value="1"/>
</dbReference>
<evidence type="ECO:0000259" key="7">
    <source>
        <dbReference type="PROSITE" id="PS50850"/>
    </source>
</evidence>
<dbReference type="InterPro" id="IPR020846">
    <property type="entry name" value="MFS_dom"/>
</dbReference>
<name>A0A3M8DQG5_9BACL</name>